<evidence type="ECO:0000313" key="3">
    <source>
        <dbReference type="Proteomes" id="UP000241818"/>
    </source>
</evidence>
<reference evidence="2 3" key="1">
    <citation type="journal article" date="2018" name="New Phytol.">
        <title>Comparative genomics and transcriptomics depict ericoid mycorrhizal fungi as versatile saprotrophs and plant mutualists.</title>
        <authorList>
            <person name="Martino E."/>
            <person name="Morin E."/>
            <person name="Grelet G.A."/>
            <person name="Kuo A."/>
            <person name="Kohler A."/>
            <person name="Daghino S."/>
            <person name="Barry K.W."/>
            <person name="Cichocki N."/>
            <person name="Clum A."/>
            <person name="Dockter R.B."/>
            <person name="Hainaut M."/>
            <person name="Kuo R.C."/>
            <person name="LaButti K."/>
            <person name="Lindahl B.D."/>
            <person name="Lindquist E.A."/>
            <person name="Lipzen A."/>
            <person name="Khouja H.R."/>
            <person name="Magnuson J."/>
            <person name="Murat C."/>
            <person name="Ohm R.A."/>
            <person name="Singer S.W."/>
            <person name="Spatafora J.W."/>
            <person name="Wang M."/>
            <person name="Veneault-Fourrey C."/>
            <person name="Henrissat B."/>
            <person name="Grigoriev I.V."/>
            <person name="Martin F.M."/>
            <person name="Perotto S."/>
        </authorList>
    </citation>
    <scope>NUCLEOTIDE SEQUENCE [LARGE SCALE GENOMIC DNA]</scope>
    <source>
        <strain evidence="2 3">ATCC 22711</strain>
    </source>
</reference>
<evidence type="ECO:0000313" key="2">
    <source>
        <dbReference type="EMBL" id="PSS22997.1"/>
    </source>
</evidence>
<sequence length="164" mass="16951">MIQRASAPPRGSRNASPTVRGVSRGGIQKRRSGPVRVDKDGDLDMDNGAGGRGKSGKGRLESPSSRSQSTGRGKGASARGGNLTTQKAQQAILRGLGAKQANVLDSRITQGGTTLQVDGLKDSKAASNSDGGLESLLGFLERKAAGLDSRSNRAVKIKKVCLLI</sequence>
<dbReference type="OrthoDB" id="25872at2759"/>
<name>A0A2T3B840_AMORE</name>
<feature type="region of interest" description="Disordered" evidence="1">
    <location>
        <begin position="1"/>
        <end position="86"/>
    </location>
</feature>
<accession>A0A2T3B840</accession>
<keyword evidence="3" id="KW-1185">Reference proteome</keyword>
<dbReference type="GeneID" id="36574485"/>
<proteinExistence type="predicted"/>
<dbReference type="RefSeq" id="XP_024723043.1">
    <property type="nucleotide sequence ID" value="XM_024866404.1"/>
</dbReference>
<evidence type="ECO:0000256" key="1">
    <source>
        <dbReference type="SAM" id="MobiDB-lite"/>
    </source>
</evidence>
<feature type="compositionally biased region" description="Polar residues" evidence="1">
    <location>
        <begin position="62"/>
        <end position="71"/>
    </location>
</feature>
<dbReference type="AlphaFoldDB" id="A0A2T3B840"/>
<dbReference type="Proteomes" id="UP000241818">
    <property type="component" value="Unassembled WGS sequence"/>
</dbReference>
<organism evidence="2 3">
    <name type="scientific">Amorphotheca resinae ATCC 22711</name>
    <dbReference type="NCBI Taxonomy" id="857342"/>
    <lineage>
        <taxon>Eukaryota</taxon>
        <taxon>Fungi</taxon>
        <taxon>Dikarya</taxon>
        <taxon>Ascomycota</taxon>
        <taxon>Pezizomycotina</taxon>
        <taxon>Leotiomycetes</taxon>
        <taxon>Helotiales</taxon>
        <taxon>Amorphothecaceae</taxon>
        <taxon>Amorphotheca</taxon>
    </lineage>
</organism>
<gene>
    <name evidence="2" type="ORF">M430DRAFT_33631</name>
</gene>
<dbReference type="EMBL" id="KZ679008">
    <property type="protein sequence ID" value="PSS22997.1"/>
    <property type="molecule type" value="Genomic_DNA"/>
</dbReference>
<dbReference type="InParanoid" id="A0A2T3B840"/>
<protein>
    <submittedName>
        <fullName evidence="2">Uncharacterized protein</fullName>
    </submittedName>
</protein>